<sequence length="40" mass="4982">MLWNENNMTEWKNKCNNIDIKYRCAVFYLCFLNIFSQFLI</sequence>
<evidence type="ECO:0000256" key="1">
    <source>
        <dbReference type="SAM" id="Phobius"/>
    </source>
</evidence>
<accession>A0A009HP02</accession>
<gene>
    <name evidence="2" type="ORF">J512_2838</name>
</gene>
<evidence type="ECO:0000313" key="2">
    <source>
        <dbReference type="EMBL" id="EXB04770.1"/>
    </source>
</evidence>
<protein>
    <submittedName>
        <fullName evidence="2">Uncharacterized protein</fullName>
    </submittedName>
</protein>
<organism evidence="2 3">
    <name type="scientific">Acinetobacter baumannii (strain 1295743)</name>
    <dbReference type="NCBI Taxonomy" id="1310613"/>
    <lineage>
        <taxon>Bacteria</taxon>
        <taxon>Pseudomonadati</taxon>
        <taxon>Pseudomonadota</taxon>
        <taxon>Gammaproteobacteria</taxon>
        <taxon>Moraxellales</taxon>
        <taxon>Moraxellaceae</taxon>
        <taxon>Acinetobacter</taxon>
        <taxon>Acinetobacter calcoaceticus/baumannii complex</taxon>
    </lineage>
</organism>
<comment type="caution">
    <text evidence="2">The sequence shown here is derived from an EMBL/GenBank/DDBJ whole genome shotgun (WGS) entry which is preliminary data.</text>
</comment>
<evidence type="ECO:0000313" key="3">
    <source>
        <dbReference type="Proteomes" id="UP000020595"/>
    </source>
</evidence>
<dbReference type="EMBL" id="JEWH01000040">
    <property type="protein sequence ID" value="EXB04770.1"/>
    <property type="molecule type" value="Genomic_DNA"/>
</dbReference>
<keyword evidence="1" id="KW-1133">Transmembrane helix</keyword>
<keyword evidence="1" id="KW-0472">Membrane</keyword>
<dbReference type="Proteomes" id="UP000020595">
    <property type="component" value="Unassembled WGS sequence"/>
</dbReference>
<dbReference type="AlphaFoldDB" id="A0A009HP02"/>
<reference evidence="2 3" key="1">
    <citation type="submission" date="2014-02" db="EMBL/GenBank/DDBJ databases">
        <title>Comparative genomics and transcriptomics to identify genetic mechanisms underlying the emergence of carbapenem resistant Acinetobacter baumannii (CRAb).</title>
        <authorList>
            <person name="Harris A.D."/>
            <person name="Johnson K.J."/>
            <person name="George J."/>
            <person name="Shefchek K."/>
            <person name="Daugherty S.C."/>
            <person name="Parankush S."/>
            <person name="Sadzewicz L."/>
            <person name="Tallon L."/>
            <person name="Sengamalay N."/>
            <person name="Hazen T.H."/>
            <person name="Rasko D.A."/>
        </authorList>
    </citation>
    <scope>NUCLEOTIDE SEQUENCE [LARGE SCALE GENOMIC DNA]</scope>
    <source>
        <strain evidence="2 3">1295743</strain>
    </source>
</reference>
<name>A0A009HP02_ACIB9</name>
<proteinExistence type="predicted"/>
<feature type="transmembrane region" description="Helical" evidence="1">
    <location>
        <begin position="20"/>
        <end position="39"/>
    </location>
</feature>
<dbReference type="PATRIC" id="fig|1310613.3.peg.2734"/>
<keyword evidence="1" id="KW-0812">Transmembrane</keyword>